<accession>A0ABQ0BPN1</accession>
<gene>
    <name evidence="7" type="ORF">K340107D12_13130</name>
</gene>
<evidence type="ECO:0000256" key="2">
    <source>
        <dbReference type="ARBA" id="ARBA00022692"/>
    </source>
</evidence>
<feature type="transmembrane region" description="Helical" evidence="5">
    <location>
        <begin position="45"/>
        <end position="67"/>
    </location>
</feature>
<feature type="transmembrane region" description="Helical" evidence="5">
    <location>
        <begin position="79"/>
        <end position="98"/>
    </location>
</feature>
<protein>
    <recommendedName>
        <fullName evidence="6">O-antigen ligase-related domain-containing protein</fullName>
    </recommendedName>
</protein>
<evidence type="ECO:0000256" key="5">
    <source>
        <dbReference type="SAM" id="Phobius"/>
    </source>
</evidence>
<reference evidence="7 8" key="1">
    <citation type="submission" date="2024-04" db="EMBL/GenBank/DDBJ databases">
        <title>Defined microbial consortia suppress multidrug-resistant proinflammatory Enterobacteriaceae via ecological control.</title>
        <authorList>
            <person name="Furuichi M."/>
            <person name="Kawaguchi T."/>
            <person name="Pust M."/>
            <person name="Yasuma K."/>
            <person name="Plichta D."/>
            <person name="Hasegawa N."/>
            <person name="Ohya T."/>
            <person name="Bhattarai S."/>
            <person name="Sasajima S."/>
            <person name="Aoto Y."/>
            <person name="Tuganbaev T."/>
            <person name="Yaginuma M."/>
            <person name="Ueda M."/>
            <person name="Okahashi N."/>
            <person name="Amafuji K."/>
            <person name="Kiridooshi Y."/>
            <person name="Sugita K."/>
            <person name="Strazar M."/>
            <person name="Skelly A."/>
            <person name="Suda W."/>
            <person name="Hattori M."/>
            <person name="Nakamoto N."/>
            <person name="Caballero S."/>
            <person name="Norman J."/>
            <person name="Olle B."/>
            <person name="Tanoue T."/>
            <person name="Arita M."/>
            <person name="Bucci V."/>
            <person name="Atarashi K."/>
            <person name="Xavier R."/>
            <person name="Honda K."/>
        </authorList>
    </citation>
    <scope>NUCLEOTIDE SEQUENCE [LARGE SCALE GENOMIC DNA]</scope>
    <source>
        <strain evidence="8">k34-0107-D12</strain>
    </source>
</reference>
<organism evidence="7 8">
    <name type="scientific">Blautia parvula</name>
    <dbReference type="NCBI Taxonomy" id="2877527"/>
    <lineage>
        <taxon>Bacteria</taxon>
        <taxon>Bacillati</taxon>
        <taxon>Bacillota</taxon>
        <taxon>Clostridia</taxon>
        <taxon>Lachnospirales</taxon>
        <taxon>Lachnospiraceae</taxon>
        <taxon>Blautia</taxon>
    </lineage>
</organism>
<feature type="domain" description="O-antigen ligase-related" evidence="6">
    <location>
        <begin position="217"/>
        <end position="372"/>
    </location>
</feature>
<feature type="transmembrane region" description="Helical" evidence="5">
    <location>
        <begin position="134"/>
        <end position="152"/>
    </location>
</feature>
<feature type="transmembrane region" description="Helical" evidence="5">
    <location>
        <begin position="20"/>
        <end position="39"/>
    </location>
</feature>
<feature type="transmembrane region" description="Helical" evidence="5">
    <location>
        <begin position="233"/>
        <end position="249"/>
    </location>
</feature>
<dbReference type="RefSeq" id="WP_118743310.1">
    <property type="nucleotide sequence ID" value="NZ_AP031413.1"/>
</dbReference>
<dbReference type="EMBL" id="BAABZQ010000001">
    <property type="protein sequence ID" value="GAA6498497.1"/>
    <property type="molecule type" value="Genomic_DNA"/>
</dbReference>
<feature type="transmembrane region" description="Helical" evidence="5">
    <location>
        <begin position="364"/>
        <end position="381"/>
    </location>
</feature>
<feature type="transmembrane region" description="Helical" evidence="5">
    <location>
        <begin position="104"/>
        <end position="122"/>
    </location>
</feature>
<feature type="transmembrane region" description="Helical" evidence="5">
    <location>
        <begin position="393"/>
        <end position="411"/>
    </location>
</feature>
<dbReference type="Pfam" id="PF04932">
    <property type="entry name" value="Wzy_C"/>
    <property type="match status" value="1"/>
</dbReference>
<keyword evidence="8" id="KW-1185">Reference proteome</keyword>
<evidence type="ECO:0000256" key="1">
    <source>
        <dbReference type="ARBA" id="ARBA00004141"/>
    </source>
</evidence>
<keyword evidence="2 5" id="KW-0812">Transmembrane</keyword>
<comment type="subcellular location">
    <subcellularLocation>
        <location evidence="1">Membrane</location>
        <topology evidence="1">Multi-pass membrane protein</topology>
    </subcellularLocation>
</comment>
<keyword evidence="4 5" id="KW-0472">Membrane</keyword>
<proteinExistence type="predicted"/>
<keyword evidence="3 5" id="KW-1133">Transmembrane helix</keyword>
<evidence type="ECO:0000256" key="4">
    <source>
        <dbReference type="ARBA" id="ARBA00023136"/>
    </source>
</evidence>
<name>A0ABQ0BPN1_9FIRM</name>
<evidence type="ECO:0000259" key="6">
    <source>
        <dbReference type="Pfam" id="PF04932"/>
    </source>
</evidence>
<dbReference type="Proteomes" id="UP001600941">
    <property type="component" value="Unassembled WGS sequence"/>
</dbReference>
<evidence type="ECO:0000313" key="7">
    <source>
        <dbReference type="EMBL" id="GAA6498497.1"/>
    </source>
</evidence>
<sequence>MTGSYETGSKYIKNAGEKDIFRAVAGLFLFSLFVMPQYFGIPLPVFDLTILRILTVLLTLLILCSDSRKHDFITMVKEARFTLILLPYLVVITYTMILRADINAFLNPFIELYCFYLLIYIFKYSLGFHNSFRCILAFCYLLAILGIVEYAIGRSPFSYLETIKGIYTGQFIRSGHYRIMSSCVHSLGYGLLIVSVVPFSCIDLQNDRIDIFKRPFLLLLWCANVFFTGSRSTLGVFLLELVILFFVSCKESKRKNTLMMAAALILFIVFLMIFHNTDFGRYIMLQITTLADEVLGTSYAAHYGASKEALGSSANYREQLKYIFTLDWLNPLLGIGRKRSFSSELNGSFIVSVDNFYIAEYIRYAYPGLAAFVLYISYFIVGLVKKSIRRQDAIYKVLLIGCLCYLINLFWVDSLQTLKYLYVLLALYCSLDFETRKKRSNVNVSKYMKR</sequence>
<dbReference type="InterPro" id="IPR007016">
    <property type="entry name" value="O-antigen_ligase-rel_domated"/>
</dbReference>
<feature type="transmembrane region" description="Helical" evidence="5">
    <location>
        <begin position="256"/>
        <end position="275"/>
    </location>
</feature>
<evidence type="ECO:0000256" key="3">
    <source>
        <dbReference type="ARBA" id="ARBA00022989"/>
    </source>
</evidence>
<evidence type="ECO:0000313" key="8">
    <source>
        <dbReference type="Proteomes" id="UP001600941"/>
    </source>
</evidence>
<comment type="caution">
    <text evidence="7">The sequence shown here is derived from an EMBL/GenBank/DDBJ whole genome shotgun (WGS) entry which is preliminary data.</text>
</comment>